<evidence type="ECO:0000313" key="2">
    <source>
        <dbReference type="Proteomes" id="UP000824120"/>
    </source>
</evidence>
<reference evidence="1 2" key="1">
    <citation type="submission" date="2020-09" db="EMBL/GenBank/DDBJ databases">
        <title>De no assembly of potato wild relative species, Solanum commersonii.</title>
        <authorList>
            <person name="Cho K."/>
        </authorList>
    </citation>
    <scope>NUCLEOTIDE SEQUENCE [LARGE SCALE GENOMIC DNA]</scope>
    <source>
        <strain evidence="1">LZ3.2</strain>
        <tissue evidence="1">Leaf</tissue>
    </source>
</reference>
<name>A0A9J5ZB12_SOLCO</name>
<dbReference type="Proteomes" id="UP000824120">
    <property type="component" value="Chromosome 4"/>
</dbReference>
<gene>
    <name evidence="1" type="ORF">H5410_020392</name>
</gene>
<accession>A0A9J5ZB12</accession>
<organism evidence="1 2">
    <name type="scientific">Solanum commersonii</name>
    <name type="common">Commerson's wild potato</name>
    <name type="synonym">Commerson's nightshade</name>
    <dbReference type="NCBI Taxonomy" id="4109"/>
    <lineage>
        <taxon>Eukaryota</taxon>
        <taxon>Viridiplantae</taxon>
        <taxon>Streptophyta</taxon>
        <taxon>Embryophyta</taxon>
        <taxon>Tracheophyta</taxon>
        <taxon>Spermatophyta</taxon>
        <taxon>Magnoliopsida</taxon>
        <taxon>eudicotyledons</taxon>
        <taxon>Gunneridae</taxon>
        <taxon>Pentapetalae</taxon>
        <taxon>asterids</taxon>
        <taxon>lamiids</taxon>
        <taxon>Solanales</taxon>
        <taxon>Solanaceae</taxon>
        <taxon>Solanoideae</taxon>
        <taxon>Solaneae</taxon>
        <taxon>Solanum</taxon>
    </lineage>
</organism>
<protein>
    <submittedName>
        <fullName evidence="1">Uncharacterized protein</fullName>
    </submittedName>
</protein>
<comment type="caution">
    <text evidence="1">The sequence shown here is derived from an EMBL/GenBank/DDBJ whole genome shotgun (WGS) entry which is preliminary data.</text>
</comment>
<keyword evidence="2" id="KW-1185">Reference proteome</keyword>
<proteinExistence type="predicted"/>
<dbReference type="AlphaFoldDB" id="A0A9J5ZB12"/>
<evidence type="ECO:0000313" key="1">
    <source>
        <dbReference type="EMBL" id="KAG5609111.1"/>
    </source>
</evidence>
<sequence length="174" mass="19346">MTCAGPGTRIFFPDKDAGFPLGGLSSAARFFLFTMLKISVNTVENASSTDSSLVFEISFVSDQNDHDIPIGMCTQLFQPTGCTDSSLLMPHPSQILQKYTTFGESDTHPLAFLKSPSNIVHFPIILTNSNLKKRLNVPILPKLGKRVKRRRRPRIGMEGQYPFQQIDDDTILAK</sequence>
<dbReference type="EMBL" id="JACXVP010000004">
    <property type="protein sequence ID" value="KAG5609111.1"/>
    <property type="molecule type" value="Genomic_DNA"/>
</dbReference>
<dbReference type="OrthoDB" id="1263665at2759"/>